<proteinExistence type="predicted"/>
<feature type="transmembrane region" description="Helical" evidence="5">
    <location>
        <begin position="391"/>
        <end position="411"/>
    </location>
</feature>
<accession>A0A1L9PNR6</accession>
<dbReference type="InterPro" id="IPR036259">
    <property type="entry name" value="MFS_trans_sf"/>
</dbReference>
<evidence type="ECO:0000313" key="8">
    <source>
        <dbReference type="Proteomes" id="UP000184073"/>
    </source>
</evidence>
<feature type="transmembrane region" description="Helical" evidence="5">
    <location>
        <begin position="113"/>
        <end position="134"/>
    </location>
</feature>
<comment type="subcellular location">
    <subcellularLocation>
        <location evidence="1">Membrane</location>
        <topology evidence="1">Multi-pass membrane protein</topology>
    </subcellularLocation>
</comment>
<keyword evidence="8" id="KW-1185">Reference proteome</keyword>
<dbReference type="Pfam" id="PF07690">
    <property type="entry name" value="MFS_1"/>
    <property type="match status" value="1"/>
</dbReference>
<dbReference type="OrthoDB" id="6770063at2759"/>
<dbReference type="GO" id="GO:0005886">
    <property type="term" value="C:plasma membrane"/>
    <property type="evidence" value="ECO:0007669"/>
    <property type="project" value="TreeGrafter"/>
</dbReference>
<dbReference type="Gene3D" id="1.20.1250.20">
    <property type="entry name" value="MFS general substrate transporter like domains"/>
    <property type="match status" value="1"/>
</dbReference>
<keyword evidence="2 5" id="KW-0812">Transmembrane</keyword>
<dbReference type="EMBL" id="KV878130">
    <property type="protein sequence ID" value="OJJ03159.1"/>
    <property type="molecule type" value="Genomic_DNA"/>
</dbReference>
<feature type="transmembrane region" description="Helical" evidence="5">
    <location>
        <begin position="417"/>
        <end position="436"/>
    </location>
</feature>
<feature type="transmembrane region" description="Helical" evidence="5">
    <location>
        <begin position="342"/>
        <end position="371"/>
    </location>
</feature>
<dbReference type="STRING" id="1036611.A0A1L9PNR6"/>
<name>A0A1L9PNR6_ASPVE</name>
<sequence length="523" mass="56317">MATGAIDRANPLDQPASRKALVSAEYQKQTVPGTTIAKAFYDGEDLSGLDPDLITLDSDAGENPQKWTVKRKWATTAFTAIFCFIPPFASTIFAPALLLVMDDLDISDATVGALQVSIFLFSFAIGPLFLAPLGELYGRTIIVHIGNFIFVGFSIGSGFSQTVAQLSVCRLLAGLGGSAGMSIFGGILADIWDIKGRVKASGLITTGIIIGPVLGPVCGGWMSERASWRWTCWIPAMAAAAAGAVALLWMHESHAPTVLQRKVRKARVAEPGRNFYTVFDLDLGHDQSKRPRAGQVLSKAIRPVLYLVLDPVLCLLSIYYAFVFGELYLLVTTFSEIFSLGYGHSAGIVGVDLLAQGIGNIIGLFATMKLLDYVYQRQMRSEKGYNPESRLVSAFPGALVLAAGLFIYGFTALRVHFIVPLLGLLIFSLGAMNIFLAIQLYIVDCFEYAASAIAAVGFLRFMFAGAFPLFGSRLFDALGVDWGVGLLAFLSLGLGVPFLPLIYIFGQRLRRVGKGNLGKAGVF</sequence>
<feature type="transmembrane region" description="Helical" evidence="5">
    <location>
        <begin position="171"/>
        <end position="191"/>
    </location>
</feature>
<evidence type="ECO:0000256" key="1">
    <source>
        <dbReference type="ARBA" id="ARBA00004141"/>
    </source>
</evidence>
<dbReference type="PANTHER" id="PTHR23502:SF60">
    <property type="entry name" value="MAJOR FACILITATOR SUPERFAMILY (MFS) PROFILE DOMAIN-CONTAINING PROTEIN-RELATED"/>
    <property type="match status" value="1"/>
</dbReference>
<evidence type="ECO:0000256" key="4">
    <source>
        <dbReference type="ARBA" id="ARBA00023136"/>
    </source>
</evidence>
<dbReference type="PANTHER" id="PTHR23502">
    <property type="entry name" value="MAJOR FACILITATOR SUPERFAMILY"/>
    <property type="match status" value="1"/>
</dbReference>
<reference evidence="8" key="1">
    <citation type="journal article" date="2017" name="Genome Biol.">
        <title>Comparative genomics reveals high biological diversity and specific adaptations in the industrially and medically important fungal genus Aspergillus.</title>
        <authorList>
            <person name="de Vries R.P."/>
            <person name="Riley R."/>
            <person name="Wiebenga A."/>
            <person name="Aguilar-Osorio G."/>
            <person name="Amillis S."/>
            <person name="Uchima C.A."/>
            <person name="Anderluh G."/>
            <person name="Asadollahi M."/>
            <person name="Askin M."/>
            <person name="Barry K."/>
            <person name="Battaglia E."/>
            <person name="Bayram O."/>
            <person name="Benocci T."/>
            <person name="Braus-Stromeyer S.A."/>
            <person name="Caldana C."/>
            <person name="Canovas D."/>
            <person name="Cerqueira G.C."/>
            <person name="Chen F."/>
            <person name="Chen W."/>
            <person name="Choi C."/>
            <person name="Clum A."/>
            <person name="Dos Santos R.A."/>
            <person name="Damasio A.R."/>
            <person name="Diallinas G."/>
            <person name="Emri T."/>
            <person name="Fekete E."/>
            <person name="Flipphi M."/>
            <person name="Freyberg S."/>
            <person name="Gallo A."/>
            <person name="Gournas C."/>
            <person name="Habgood R."/>
            <person name="Hainaut M."/>
            <person name="Harispe M.L."/>
            <person name="Henrissat B."/>
            <person name="Hilden K.S."/>
            <person name="Hope R."/>
            <person name="Hossain A."/>
            <person name="Karabika E."/>
            <person name="Karaffa L."/>
            <person name="Karanyi Z."/>
            <person name="Krasevec N."/>
            <person name="Kuo A."/>
            <person name="Kusch H."/>
            <person name="LaButti K."/>
            <person name="Lagendijk E.L."/>
            <person name="Lapidus A."/>
            <person name="Levasseur A."/>
            <person name="Lindquist E."/>
            <person name="Lipzen A."/>
            <person name="Logrieco A.F."/>
            <person name="MacCabe A."/>
            <person name="Maekelae M.R."/>
            <person name="Malavazi I."/>
            <person name="Melin P."/>
            <person name="Meyer V."/>
            <person name="Mielnichuk N."/>
            <person name="Miskei M."/>
            <person name="Molnar A.P."/>
            <person name="Mule G."/>
            <person name="Ngan C.Y."/>
            <person name="Orejas M."/>
            <person name="Orosz E."/>
            <person name="Ouedraogo J.P."/>
            <person name="Overkamp K.M."/>
            <person name="Park H.-S."/>
            <person name="Perrone G."/>
            <person name="Piumi F."/>
            <person name="Punt P.J."/>
            <person name="Ram A.F."/>
            <person name="Ramon A."/>
            <person name="Rauscher S."/>
            <person name="Record E."/>
            <person name="Riano-Pachon D.M."/>
            <person name="Robert V."/>
            <person name="Roehrig J."/>
            <person name="Ruller R."/>
            <person name="Salamov A."/>
            <person name="Salih N.S."/>
            <person name="Samson R.A."/>
            <person name="Sandor E."/>
            <person name="Sanguinetti M."/>
            <person name="Schuetze T."/>
            <person name="Sepcic K."/>
            <person name="Shelest E."/>
            <person name="Sherlock G."/>
            <person name="Sophianopoulou V."/>
            <person name="Squina F.M."/>
            <person name="Sun H."/>
            <person name="Susca A."/>
            <person name="Todd R.B."/>
            <person name="Tsang A."/>
            <person name="Unkles S.E."/>
            <person name="van de Wiele N."/>
            <person name="van Rossen-Uffink D."/>
            <person name="Oliveira J.V."/>
            <person name="Vesth T.C."/>
            <person name="Visser J."/>
            <person name="Yu J.-H."/>
            <person name="Zhou M."/>
            <person name="Andersen M.R."/>
            <person name="Archer D.B."/>
            <person name="Baker S.E."/>
            <person name="Benoit I."/>
            <person name="Brakhage A.A."/>
            <person name="Braus G.H."/>
            <person name="Fischer R."/>
            <person name="Frisvad J.C."/>
            <person name="Goldman G.H."/>
            <person name="Houbraken J."/>
            <person name="Oakley B."/>
            <person name="Pocsi I."/>
            <person name="Scazzocchio C."/>
            <person name="Seiboth B."/>
            <person name="vanKuyk P.A."/>
            <person name="Wortman J."/>
            <person name="Dyer P.S."/>
            <person name="Grigoriev I.V."/>
        </authorList>
    </citation>
    <scope>NUCLEOTIDE SEQUENCE [LARGE SCALE GENOMIC DNA]</scope>
    <source>
        <strain evidence="8">CBS 583.65</strain>
    </source>
</reference>
<keyword evidence="3 5" id="KW-1133">Transmembrane helix</keyword>
<dbReference type="CDD" id="cd17323">
    <property type="entry name" value="MFS_Tpo1_MDR_like"/>
    <property type="match status" value="1"/>
</dbReference>
<feature type="transmembrane region" description="Helical" evidence="5">
    <location>
        <begin position="482"/>
        <end position="505"/>
    </location>
</feature>
<feature type="transmembrane region" description="Helical" evidence="5">
    <location>
        <begin position="448"/>
        <end position="470"/>
    </location>
</feature>
<evidence type="ECO:0000313" key="7">
    <source>
        <dbReference type="EMBL" id="OJJ03159.1"/>
    </source>
</evidence>
<evidence type="ECO:0000256" key="3">
    <source>
        <dbReference type="ARBA" id="ARBA00022989"/>
    </source>
</evidence>
<feature type="transmembrane region" description="Helical" evidence="5">
    <location>
        <begin position="73"/>
        <end position="101"/>
    </location>
</feature>
<keyword evidence="4 5" id="KW-0472">Membrane</keyword>
<gene>
    <name evidence="7" type="ORF">ASPVEDRAFT_84613</name>
</gene>
<evidence type="ECO:0000256" key="5">
    <source>
        <dbReference type="SAM" id="Phobius"/>
    </source>
</evidence>
<dbReference type="Proteomes" id="UP000184073">
    <property type="component" value="Unassembled WGS sequence"/>
</dbReference>
<dbReference type="AlphaFoldDB" id="A0A1L9PNR6"/>
<dbReference type="SUPFAM" id="SSF103473">
    <property type="entry name" value="MFS general substrate transporter"/>
    <property type="match status" value="1"/>
</dbReference>
<evidence type="ECO:0000256" key="2">
    <source>
        <dbReference type="ARBA" id="ARBA00022692"/>
    </source>
</evidence>
<feature type="transmembrane region" description="Helical" evidence="5">
    <location>
        <begin position="203"/>
        <end position="222"/>
    </location>
</feature>
<feature type="transmembrane region" description="Helical" evidence="5">
    <location>
        <begin position="304"/>
        <end position="322"/>
    </location>
</feature>
<dbReference type="InterPro" id="IPR020846">
    <property type="entry name" value="MFS_dom"/>
</dbReference>
<feature type="domain" description="Major facilitator superfamily (MFS) profile" evidence="6">
    <location>
        <begin position="75"/>
        <end position="511"/>
    </location>
</feature>
<protein>
    <recommendedName>
        <fullName evidence="6">Major facilitator superfamily (MFS) profile domain-containing protein</fullName>
    </recommendedName>
</protein>
<dbReference type="PROSITE" id="PS50850">
    <property type="entry name" value="MFS"/>
    <property type="match status" value="1"/>
</dbReference>
<evidence type="ECO:0000259" key="6">
    <source>
        <dbReference type="PROSITE" id="PS50850"/>
    </source>
</evidence>
<dbReference type="VEuPathDB" id="FungiDB:ASPVEDRAFT_84613"/>
<organism evidence="7 8">
    <name type="scientific">Aspergillus versicolor CBS 583.65</name>
    <dbReference type="NCBI Taxonomy" id="1036611"/>
    <lineage>
        <taxon>Eukaryota</taxon>
        <taxon>Fungi</taxon>
        <taxon>Dikarya</taxon>
        <taxon>Ascomycota</taxon>
        <taxon>Pezizomycotina</taxon>
        <taxon>Eurotiomycetes</taxon>
        <taxon>Eurotiomycetidae</taxon>
        <taxon>Eurotiales</taxon>
        <taxon>Aspergillaceae</taxon>
        <taxon>Aspergillus</taxon>
        <taxon>Aspergillus subgen. Nidulantes</taxon>
    </lineage>
</organism>
<dbReference type="InterPro" id="IPR011701">
    <property type="entry name" value="MFS"/>
</dbReference>
<feature type="transmembrane region" description="Helical" evidence="5">
    <location>
        <begin position="141"/>
        <end position="159"/>
    </location>
</feature>
<dbReference type="GeneID" id="63733082"/>
<dbReference type="GO" id="GO:0022857">
    <property type="term" value="F:transmembrane transporter activity"/>
    <property type="evidence" value="ECO:0007669"/>
    <property type="project" value="InterPro"/>
</dbReference>
<dbReference type="RefSeq" id="XP_040668921.1">
    <property type="nucleotide sequence ID" value="XM_040817571.1"/>
</dbReference>
<feature type="transmembrane region" description="Helical" evidence="5">
    <location>
        <begin position="228"/>
        <end position="250"/>
    </location>
</feature>